<dbReference type="RefSeq" id="WP_368505853.1">
    <property type="nucleotide sequence ID" value="NZ_CP162551.1"/>
</dbReference>
<feature type="transmembrane region" description="Helical" evidence="1">
    <location>
        <begin position="97"/>
        <end position="121"/>
    </location>
</feature>
<name>A0AB39BZ27_9BACI</name>
<evidence type="ECO:0000313" key="2">
    <source>
        <dbReference type="EMBL" id="XDI38581.1"/>
    </source>
</evidence>
<organism evidence="2">
    <name type="scientific">Alkalihalophilus sp. As8PL</name>
    <dbReference type="NCBI Taxonomy" id="3237103"/>
    <lineage>
        <taxon>Bacteria</taxon>
        <taxon>Bacillati</taxon>
        <taxon>Bacillota</taxon>
        <taxon>Bacilli</taxon>
        <taxon>Bacillales</taxon>
        <taxon>Bacillaceae</taxon>
        <taxon>Alkalihalophilus</taxon>
    </lineage>
</organism>
<evidence type="ECO:0000256" key="1">
    <source>
        <dbReference type="SAM" id="Phobius"/>
    </source>
</evidence>
<feature type="transmembrane region" description="Helical" evidence="1">
    <location>
        <begin position="59"/>
        <end position="77"/>
    </location>
</feature>
<feature type="transmembrane region" description="Helical" evidence="1">
    <location>
        <begin position="141"/>
        <end position="159"/>
    </location>
</feature>
<evidence type="ECO:0008006" key="3">
    <source>
        <dbReference type="Google" id="ProtNLM"/>
    </source>
</evidence>
<proteinExistence type="predicted"/>
<keyword evidence="1" id="KW-1133">Transmembrane helix</keyword>
<gene>
    <name evidence="2" type="ORF">AB3N04_09845</name>
</gene>
<sequence length="202" mass="23561">MRSFRLGFSLIFWGLFIALLDFEINSVSLLPGFIGFIFILFGIQRVVDEDSKIKKLVPWVYVLIPLSALEWVSSFFIRPNENMEETALPINPLLLGWFSLLEIALLVVTILFVVKLMNYYIDLLKERKQFEWHERFVSSKLFYVWTQVALVVLLPLAAIHMVMAVLYIVVILFVLIGVVRILMSAYRIKQLSEVIWENSDQK</sequence>
<keyword evidence="1" id="KW-0472">Membrane</keyword>
<keyword evidence="1" id="KW-0812">Transmembrane</keyword>
<accession>A0AB39BZ27</accession>
<feature type="transmembrane region" description="Helical" evidence="1">
    <location>
        <begin position="165"/>
        <end position="183"/>
    </location>
</feature>
<protein>
    <recommendedName>
        <fullName evidence="3">DUF308 domain-containing protein</fullName>
    </recommendedName>
</protein>
<dbReference type="AlphaFoldDB" id="A0AB39BZ27"/>
<dbReference type="EMBL" id="CP162551">
    <property type="protein sequence ID" value="XDI38581.1"/>
    <property type="molecule type" value="Genomic_DNA"/>
</dbReference>
<reference evidence="2" key="1">
    <citation type="submission" date="2024-07" db="EMBL/GenBank/DDBJ databases">
        <title>Identification and characteristics of an arsenic-resistant bacterial isolate, which belongs to a novel species.</title>
        <authorList>
            <person name="Juszczyk A."/>
            <person name="Kowalczyk A."/>
            <person name="Was K."/>
            <person name="Kosowicz W."/>
            <person name="Budzyn A."/>
            <person name="Latowski D."/>
        </authorList>
    </citation>
    <scope>NUCLEOTIDE SEQUENCE</scope>
    <source>
        <strain evidence="2">As8PL</strain>
    </source>
</reference>
<feature type="transmembrane region" description="Helical" evidence="1">
    <location>
        <begin position="30"/>
        <end position="47"/>
    </location>
</feature>